<evidence type="ECO:0000313" key="4">
    <source>
        <dbReference type="Proteomes" id="UP000799441"/>
    </source>
</evidence>
<name>A0A9P4UL36_9PEZI</name>
<feature type="compositionally biased region" description="Basic residues" evidence="1">
    <location>
        <begin position="456"/>
        <end position="472"/>
    </location>
</feature>
<gene>
    <name evidence="3" type="ORF">K431DRAFT_287939</name>
</gene>
<dbReference type="Proteomes" id="UP000799441">
    <property type="component" value="Unassembled WGS sequence"/>
</dbReference>
<sequence length="610" mass="66697">MSRAPSRASSYASQQQDASAGQNASLLGAAHAFAKPIPLARNPLKSYAGPNGALTAAALAGGSQKKPSPTNPNTKNTSYSPSTSPAATSGSNAVFRAPPTDSGISSSFLAPDHSDRPRHSRSPSQQAAMLAASRFSPQPLPATSPPKRAQPKLTLRRTMKPVAPPKPRRLSRYGSEQERQQSPAVKSKPIASFASVFEPPIGGISSSQQRFEPIVVKPERPLSIRSPKPFRASEGITSVFQMDLHPTEDSLGSPASPTSEAPTSISSHDDRYIDMDDDDDAYVSAPENALRSPTSTSRHVSHTEASPSPHTYTTLPSPQTAKEKPRQTSPIRPRASTTAPIRIPAIANKGLSPPSHTKSSPQSAQSLAAQWHLLNPRRPTPLTSGEELASALVASSLASSRAASPHKSDMPLSTSKKHYVTSGFARTPSPKKKGMRHTLREQGSESSDSEEEIHPYHKHRKKRLVRKHPHKHHEGDRKRWRDALNERERKRYEGIWAANKGLICSFNRQEQIQISRFPDSKDTIETQGNVSEEVSNIVARDIWIRSRLPEHALEVIWDLVDSRAVGRLLKEEFVVGMWLVDQRLKGRKLPTKVGDSVWRSVIGIGIKVRK</sequence>
<dbReference type="SUPFAM" id="SSF47473">
    <property type="entry name" value="EF-hand"/>
    <property type="match status" value="1"/>
</dbReference>
<dbReference type="PROSITE" id="PS50031">
    <property type="entry name" value="EH"/>
    <property type="match status" value="1"/>
</dbReference>
<dbReference type="Pfam" id="PF12763">
    <property type="entry name" value="EH"/>
    <property type="match status" value="1"/>
</dbReference>
<feature type="compositionally biased region" description="Low complexity" evidence="1">
    <location>
        <begin position="76"/>
        <end position="93"/>
    </location>
</feature>
<feature type="region of interest" description="Disordered" evidence="1">
    <location>
        <begin position="400"/>
        <end position="479"/>
    </location>
</feature>
<feature type="domain" description="EH" evidence="2">
    <location>
        <begin position="513"/>
        <end position="590"/>
    </location>
</feature>
<feature type="compositionally biased region" description="Polar residues" evidence="1">
    <location>
        <begin position="291"/>
        <end position="320"/>
    </location>
</feature>
<feature type="compositionally biased region" description="Polar residues" evidence="1">
    <location>
        <begin position="65"/>
        <end position="75"/>
    </location>
</feature>
<dbReference type="CDD" id="cd00052">
    <property type="entry name" value="EH"/>
    <property type="match status" value="1"/>
</dbReference>
<accession>A0A9P4UL36</accession>
<dbReference type="Gene3D" id="1.10.238.10">
    <property type="entry name" value="EF-hand"/>
    <property type="match status" value="1"/>
</dbReference>
<dbReference type="EMBL" id="MU003830">
    <property type="protein sequence ID" value="KAF2718094.1"/>
    <property type="molecule type" value="Genomic_DNA"/>
</dbReference>
<dbReference type="AlphaFoldDB" id="A0A9P4UL36"/>
<dbReference type="InterPro" id="IPR011992">
    <property type="entry name" value="EF-hand-dom_pair"/>
</dbReference>
<dbReference type="SMART" id="SM00027">
    <property type="entry name" value="EH"/>
    <property type="match status" value="1"/>
</dbReference>
<reference evidence="3" key="1">
    <citation type="journal article" date="2020" name="Stud. Mycol.">
        <title>101 Dothideomycetes genomes: a test case for predicting lifestyles and emergence of pathogens.</title>
        <authorList>
            <person name="Haridas S."/>
            <person name="Albert R."/>
            <person name="Binder M."/>
            <person name="Bloem J."/>
            <person name="Labutti K."/>
            <person name="Salamov A."/>
            <person name="Andreopoulos B."/>
            <person name="Baker S."/>
            <person name="Barry K."/>
            <person name="Bills G."/>
            <person name="Bluhm B."/>
            <person name="Cannon C."/>
            <person name="Castanera R."/>
            <person name="Culley D."/>
            <person name="Daum C."/>
            <person name="Ezra D."/>
            <person name="Gonzalez J."/>
            <person name="Henrissat B."/>
            <person name="Kuo A."/>
            <person name="Liang C."/>
            <person name="Lipzen A."/>
            <person name="Lutzoni F."/>
            <person name="Magnuson J."/>
            <person name="Mondo S."/>
            <person name="Nolan M."/>
            <person name="Ohm R."/>
            <person name="Pangilinan J."/>
            <person name="Park H.-J."/>
            <person name="Ramirez L."/>
            <person name="Alfaro M."/>
            <person name="Sun H."/>
            <person name="Tritt A."/>
            <person name="Yoshinaga Y."/>
            <person name="Zwiers L.-H."/>
            <person name="Turgeon B."/>
            <person name="Goodwin S."/>
            <person name="Spatafora J."/>
            <person name="Crous P."/>
            <person name="Grigoriev I."/>
        </authorList>
    </citation>
    <scope>NUCLEOTIDE SEQUENCE</scope>
    <source>
        <strain evidence="3">CBS 116435</strain>
    </source>
</reference>
<evidence type="ECO:0000313" key="3">
    <source>
        <dbReference type="EMBL" id="KAF2718094.1"/>
    </source>
</evidence>
<dbReference type="OrthoDB" id="10045710at2759"/>
<feature type="region of interest" description="Disordered" evidence="1">
    <location>
        <begin position="221"/>
        <end position="365"/>
    </location>
</feature>
<evidence type="ECO:0000256" key="1">
    <source>
        <dbReference type="SAM" id="MobiDB-lite"/>
    </source>
</evidence>
<organism evidence="3 4">
    <name type="scientific">Polychaeton citri CBS 116435</name>
    <dbReference type="NCBI Taxonomy" id="1314669"/>
    <lineage>
        <taxon>Eukaryota</taxon>
        <taxon>Fungi</taxon>
        <taxon>Dikarya</taxon>
        <taxon>Ascomycota</taxon>
        <taxon>Pezizomycotina</taxon>
        <taxon>Dothideomycetes</taxon>
        <taxon>Dothideomycetidae</taxon>
        <taxon>Capnodiales</taxon>
        <taxon>Capnodiaceae</taxon>
        <taxon>Polychaeton</taxon>
    </lineage>
</organism>
<feature type="region of interest" description="Disordered" evidence="1">
    <location>
        <begin position="58"/>
        <end position="189"/>
    </location>
</feature>
<protein>
    <recommendedName>
        <fullName evidence="2">EH domain-containing protein</fullName>
    </recommendedName>
</protein>
<dbReference type="InterPro" id="IPR000261">
    <property type="entry name" value="EH_dom"/>
</dbReference>
<feature type="region of interest" description="Disordered" evidence="1">
    <location>
        <begin position="1"/>
        <end position="23"/>
    </location>
</feature>
<comment type="caution">
    <text evidence="3">The sequence shown here is derived from an EMBL/GenBank/DDBJ whole genome shotgun (WGS) entry which is preliminary data.</text>
</comment>
<feature type="compositionally biased region" description="Low complexity" evidence="1">
    <location>
        <begin position="253"/>
        <end position="266"/>
    </location>
</feature>
<keyword evidence="4" id="KW-1185">Reference proteome</keyword>
<evidence type="ECO:0000259" key="2">
    <source>
        <dbReference type="PROSITE" id="PS50031"/>
    </source>
</evidence>
<proteinExistence type="predicted"/>
<feature type="compositionally biased region" description="Polar residues" evidence="1">
    <location>
        <begin position="327"/>
        <end position="339"/>
    </location>
</feature>